<organism evidence="2 3">
    <name type="scientific">Giardia muris</name>
    <dbReference type="NCBI Taxonomy" id="5742"/>
    <lineage>
        <taxon>Eukaryota</taxon>
        <taxon>Metamonada</taxon>
        <taxon>Diplomonadida</taxon>
        <taxon>Hexamitidae</taxon>
        <taxon>Giardiinae</taxon>
        <taxon>Giardia</taxon>
    </lineage>
</organism>
<dbReference type="EMBL" id="VDLU01000004">
    <property type="protein sequence ID" value="TNJ26909.1"/>
    <property type="molecule type" value="Genomic_DNA"/>
</dbReference>
<dbReference type="Gene3D" id="1.10.287.1490">
    <property type="match status" value="1"/>
</dbReference>
<dbReference type="AlphaFoldDB" id="A0A4Z1T2W9"/>
<dbReference type="Proteomes" id="UP000315496">
    <property type="component" value="Chromosome 4"/>
</dbReference>
<accession>A0A4Z1T2W9</accession>
<name>A0A4Z1T2W9_GIAMU</name>
<keyword evidence="3" id="KW-1185">Reference proteome</keyword>
<gene>
    <name evidence="2" type="ORF">GMRT_12115</name>
</gene>
<evidence type="ECO:0000256" key="1">
    <source>
        <dbReference type="SAM" id="Coils"/>
    </source>
</evidence>
<dbReference type="VEuPathDB" id="GiardiaDB:GMRT_12115"/>
<feature type="coiled-coil region" evidence="1">
    <location>
        <begin position="37"/>
        <end position="64"/>
    </location>
</feature>
<proteinExistence type="predicted"/>
<evidence type="ECO:0000313" key="3">
    <source>
        <dbReference type="Proteomes" id="UP000315496"/>
    </source>
</evidence>
<sequence length="292" mass="32446">MSAVRLAGNVSTRTDDTFGHTSMTSRLSNLEEKYFTRGQLLEEKAMLEAELESVTQDAAELRAKLLMANTDLGPVKGTLEGFEETVRACKAEIGARDAEIEAIKADMAVKTRRHEELTAKAVQLHDRVSMLEGTMRAHADAIMQAAAGIDAARRLELGEDFDDDDNQTLRDAERAAQREELNEMRRKEDEIQAIIDARDTELNAARTETYKSDQEVNEMRGLITRLSSMMSQRPAGMHGPPGSNLYVIGPCNHMILSVGQPMVINRDRCPKCCARVTKLVKVEVPDAFARPQ</sequence>
<dbReference type="OrthoDB" id="10253312at2759"/>
<reference evidence="2 3" key="1">
    <citation type="submission" date="2019-05" db="EMBL/GenBank/DDBJ databases">
        <title>The compact genome of Giardia muris reveals important steps in the evolution of intestinal protozoan parasites.</title>
        <authorList>
            <person name="Xu F."/>
            <person name="Jimenez-Gonzalez A."/>
            <person name="Einarsson E."/>
            <person name="Astvaldsson A."/>
            <person name="Peirasmaki D."/>
            <person name="Eckmann L."/>
            <person name="Andersson J.O."/>
            <person name="Svard S.G."/>
            <person name="Jerlstrom-Hultqvist J."/>
        </authorList>
    </citation>
    <scope>NUCLEOTIDE SEQUENCE [LARGE SCALE GENOMIC DNA]</scope>
    <source>
        <strain evidence="2 3">Roberts-Thomson</strain>
    </source>
</reference>
<evidence type="ECO:0000313" key="2">
    <source>
        <dbReference type="EMBL" id="TNJ26909.1"/>
    </source>
</evidence>
<comment type="caution">
    <text evidence="2">The sequence shown here is derived from an EMBL/GenBank/DDBJ whole genome shotgun (WGS) entry which is preliminary data.</text>
</comment>
<protein>
    <submittedName>
        <fullName evidence="2">Uncharacterized protein</fullName>
    </submittedName>
</protein>
<keyword evidence="1" id="KW-0175">Coiled coil</keyword>